<name>A0ABV9TDB9_9MICC</name>
<evidence type="ECO:0000313" key="2">
    <source>
        <dbReference type="Proteomes" id="UP001595797"/>
    </source>
</evidence>
<protein>
    <submittedName>
        <fullName evidence="1">Uncharacterized protein</fullName>
    </submittedName>
</protein>
<proteinExistence type="predicted"/>
<accession>A0ABV9TDB9</accession>
<evidence type="ECO:0000313" key="1">
    <source>
        <dbReference type="EMBL" id="MFC4901955.1"/>
    </source>
</evidence>
<organism evidence="1 2">
    <name type="scientific">Kocuria oceani</name>
    <dbReference type="NCBI Taxonomy" id="988827"/>
    <lineage>
        <taxon>Bacteria</taxon>
        <taxon>Bacillati</taxon>
        <taxon>Actinomycetota</taxon>
        <taxon>Actinomycetes</taxon>
        <taxon>Micrococcales</taxon>
        <taxon>Micrococcaceae</taxon>
        <taxon>Kocuria</taxon>
    </lineage>
</organism>
<dbReference type="EMBL" id="JBHSIW010000002">
    <property type="protein sequence ID" value="MFC4901955.1"/>
    <property type="molecule type" value="Genomic_DNA"/>
</dbReference>
<gene>
    <name evidence="1" type="ORF">ACFPCS_00040</name>
</gene>
<dbReference type="Proteomes" id="UP001595797">
    <property type="component" value="Unassembled WGS sequence"/>
</dbReference>
<keyword evidence="2" id="KW-1185">Reference proteome</keyword>
<reference evidence="2" key="1">
    <citation type="journal article" date="2019" name="Int. J. Syst. Evol. Microbiol.">
        <title>The Global Catalogue of Microorganisms (GCM) 10K type strain sequencing project: providing services to taxonomists for standard genome sequencing and annotation.</title>
        <authorList>
            <consortium name="The Broad Institute Genomics Platform"/>
            <consortium name="The Broad Institute Genome Sequencing Center for Infectious Disease"/>
            <person name="Wu L."/>
            <person name="Ma J."/>
        </authorList>
    </citation>
    <scope>NUCLEOTIDE SEQUENCE [LARGE SCALE GENOMIC DNA]</scope>
    <source>
        <strain evidence="2">CGMCC 4.6946</strain>
    </source>
</reference>
<comment type="caution">
    <text evidence="1">The sequence shown here is derived from an EMBL/GenBank/DDBJ whole genome shotgun (WGS) entry which is preliminary data.</text>
</comment>
<sequence length="106" mass="11978">MRVIETVHAEPQSIVESPVYRVNFWQSTAGGAWSLDAFALTHVEDIHEVLRWVNEHAHGRRFEVFAEMHQEPEGPFQTPRKSGLVRLLGSDPNTGEPIAFGVMVQD</sequence>
<dbReference type="RefSeq" id="WP_053004996.1">
    <property type="nucleotide sequence ID" value="NZ_JARAMH010000008.1"/>
</dbReference>